<dbReference type="Proteomes" id="UP000013827">
    <property type="component" value="Unassembled WGS sequence"/>
</dbReference>
<sequence>MLLILLPLTVAVLHPSLPTARLAHAHALVGRARDAYSVVATKHYLATAAASSGILRAGADLAGQCARDGAADPTHTLSMAAVATVVSGLCGAQWMRHLDSTLGDSTAESAGLVAAKAFADYTCFAPCANSAYLFLLPLLTGAGVEAATTSVVAHLPFLMQARIDRRRNLEFMLWMPYNLIAFSHLPLHLRPATSALLSALFTVSIATVA</sequence>
<evidence type="ECO:0000256" key="4">
    <source>
        <dbReference type="ARBA" id="ARBA00022989"/>
    </source>
</evidence>
<evidence type="ECO:0008006" key="9">
    <source>
        <dbReference type="Google" id="ProtNLM"/>
    </source>
</evidence>
<evidence type="ECO:0000256" key="3">
    <source>
        <dbReference type="ARBA" id="ARBA00022692"/>
    </source>
</evidence>
<keyword evidence="4" id="KW-1133">Transmembrane helix</keyword>
<dbReference type="EnsemblProtists" id="EOD32057">
    <property type="protein sequence ID" value="EOD32057"/>
    <property type="gene ID" value="EMIHUDRAFT_202614"/>
</dbReference>
<accession>A0A0D3K8H2</accession>
<dbReference type="GO" id="GO:0005737">
    <property type="term" value="C:cytoplasm"/>
    <property type="evidence" value="ECO:0007669"/>
    <property type="project" value="TreeGrafter"/>
</dbReference>
<dbReference type="PANTHER" id="PTHR11266:SF17">
    <property type="entry name" value="PROTEIN MPV17"/>
    <property type="match status" value="1"/>
</dbReference>
<comment type="subcellular location">
    <subcellularLocation>
        <location evidence="1">Membrane</location>
        <topology evidence="1">Multi-pass membrane protein</topology>
    </subcellularLocation>
</comment>
<comment type="similarity">
    <text evidence="2 6">Belongs to the peroxisomal membrane protein PXMP2/4 family.</text>
</comment>
<dbReference type="KEGG" id="ehx:EMIHUDRAFT_202614"/>
<dbReference type="GeneID" id="17277329"/>
<evidence type="ECO:0000313" key="8">
    <source>
        <dbReference type="Proteomes" id="UP000013827"/>
    </source>
</evidence>
<proteinExistence type="inferred from homology"/>
<keyword evidence="3" id="KW-0812">Transmembrane</keyword>
<dbReference type="RefSeq" id="XP_005784486.1">
    <property type="nucleotide sequence ID" value="XM_005784429.1"/>
</dbReference>
<dbReference type="InterPro" id="IPR007248">
    <property type="entry name" value="Mpv17_PMP22"/>
</dbReference>
<organism evidence="7 8">
    <name type="scientific">Emiliania huxleyi (strain CCMP1516)</name>
    <dbReference type="NCBI Taxonomy" id="280463"/>
    <lineage>
        <taxon>Eukaryota</taxon>
        <taxon>Haptista</taxon>
        <taxon>Haptophyta</taxon>
        <taxon>Prymnesiophyceae</taxon>
        <taxon>Isochrysidales</taxon>
        <taxon>Noelaerhabdaceae</taxon>
        <taxon>Emiliania</taxon>
    </lineage>
</organism>
<protein>
    <recommendedName>
        <fullName evidence="9">GPI mannosyltransferase 2</fullName>
    </recommendedName>
</protein>
<dbReference type="PaxDb" id="2903-EOD32057"/>
<evidence type="ECO:0000256" key="1">
    <source>
        <dbReference type="ARBA" id="ARBA00004141"/>
    </source>
</evidence>
<evidence type="ECO:0000313" key="7">
    <source>
        <dbReference type="EnsemblProtists" id="EOD32057"/>
    </source>
</evidence>
<evidence type="ECO:0000256" key="5">
    <source>
        <dbReference type="ARBA" id="ARBA00023136"/>
    </source>
</evidence>
<reference evidence="7" key="2">
    <citation type="submission" date="2024-10" db="UniProtKB">
        <authorList>
            <consortium name="EnsemblProtists"/>
        </authorList>
    </citation>
    <scope>IDENTIFICATION</scope>
</reference>
<name>A0A0D3K8H2_EMIH1</name>
<keyword evidence="5" id="KW-0472">Membrane</keyword>
<dbReference type="GO" id="GO:0016020">
    <property type="term" value="C:membrane"/>
    <property type="evidence" value="ECO:0007669"/>
    <property type="project" value="UniProtKB-SubCell"/>
</dbReference>
<dbReference type="PANTHER" id="PTHR11266">
    <property type="entry name" value="PEROXISOMAL MEMBRANE PROTEIN 2, PXMP2 MPV17"/>
    <property type="match status" value="1"/>
</dbReference>
<keyword evidence="8" id="KW-1185">Reference proteome</keyword>
<dbReference type="HOGENOM" id="CLU_1317576_0_0_1"/>
<reference evidence="8" key="1">
    <citation type="journal article" date="2013" name="Nature">
        <title>Pan genome of the phytoplankton Emiliania underpins its global distribution.</title>
        <authorList>
            <person name="Read B.A."/>
            <person name="Kegel J."/>
            <person name="Klute M.J."/>
            <person name="Kuo A."/>
            <person name="Lefebvre S.C."/>
            <person name="Maumus F."/>
            <person name="Mayer C."/>
            <person name="Miller J."/>
            <person name="Monier A."/>
            <person name="Salamov A."/>
            <person name="Young J."/>
            <person name="Aguilar M."/>
            <person name="Claverie J.M."/>
            <person name="Frickenhaus S."/>
            <person name="Gonzalez K."/>
            <person name="Herman E.K."/>
            <person name="Lin Y.C."/>
            <person name="Napier J."/>
            <person name="Ogata H."/>
            <person name="Sarno A.F."/>
            <person name="Shmutz J."/>
            <person name="Schroeder D."/>
            <person name="de Vargas C."/>
            <person name="Verret F."/>
            <person name="von Dassow P."/>
            <person name="Valentin K."/>
            <person name="Van de Peer Y."/>
            <person name="Wheeler G."/>
            <person name="Dacks J.B."/>
            <person name="Delwiche C.F."/>
            <person name="Dyhrman S.T."/>
            <person name="Glockner G."/>
            <person name="John U."/>
            <person name="Richards T."/>
            <person name="Worden A.Z."/>
            <person name="Zhang X."/>
            <person name="Grigoriev I.V."/>
            <person name="Allen A.E."/>
            <person name="Bidle K."/>
            <person name="Borodovsky M."/>
            <person name="Bowler C."/>
            <person name="Brownlee C."/>
            <person name="Cock J.M."/>
            <person name="Elias M."/>
            <person name="Gladyshev V.N."/>
            <person name="Groth M."/>
            <person name="Guda C."/>
            <person name="Hadaegh A."/>
            <person name="Iglesias-Rodriguez M.D."/>
            <person name="Jenkins J."/>
            <person name="Jones B.M."/>
            <person name="Lawson T."/>
            <person name="Leese F."/>
            <person name="Lindquist E."/>
            <person name="Lobanov A."/>
            <person name="Lomsadze A."/>
            <person name="Malik S.B."/>
            <person name="Marsh M.E."/>
            <person name="Mackinder L."/>
            <person name="Mock T."/>
            <person name="Mueller-Roeber B."/>
            <person name="Pagarete A."/>
            <person name="Parker M."/>
            <person name="Probert I."/>
            <person name="Quesneville H."/>
            <person name="Raines C."/>
            <person name="Rensing S.A."/>
            <person name="Riano-Pachon D.M."/>
            <person name="Richier S."/>
            <person name="Rokitta S."/>
            <person name="Shiraiwa Y."/>
            <person name="Soanes D.M."/>
            <person name="van der Giezen M."/>
            <person name="Wahlund T.M."/>
            <person name="Williams B."/>
            <person name="Wilson W."/>
            <person name="Wolfe G."/>
            <person name="Wurch L.L."/>
        </authorList>
    </citation>
    <scope>NUCLEOTIDE SEQUENCE</scope>
</reference>
<evidence type="ECO:0000256" key="6">
    <source>
        <dbReference type="RuleBase" id="RU363053"/>
    </source>
</evidence>
<evidence type="ECO:0000256" key="2">
    <source>
        <dbReference type="ARBA" id="ARBA00006824"/>
    </source>
</evidence>
<dbReference type="AlphaFoldDB" id="A0A0D3K8H2"/>